<keyword evidence="4" id="KW-0808">Transferase</keyword>
<evidence type="ECO:0000256" key="3">
    <source>
        <dbReference type="ARBA" id="ARBA00022676"/>
    </source>
</evidence>
<evidence type="ECO:0008006" key="13">
    <source>
        <dbReference type="Google" id="ProtNLM"/>
    </source>
</evidence>
<dbReference type="EMBL" id="MCFG01000379">
    <property type="protein sequence ID" value="ORX75093.1"/>
    <property type="molecule type" value="Genomic_DNA"/>
</dbReference>
<proteinExistence type="inferred from homology"/>
<dbReference type="InterPro" id="IPR022751">
    <property type="entry name" value="Alpha_mannosyltransferase"/>
</dbReference>
<evidence type="ECO:0000256" key="5">
    <source>
        <dbReference type="ARBA" id="ARBA00022692"/>
    </source>
</evidence>
<gene>
    <name evidence="11" type="ORF">BCR32DRAFT_329960</name>
</gene>
<dbReference type="OrthoDB" id="430354at2759"/>
<comment type="subcellular location">
    <subcellularLocation>
        <location evidence="1">Membrane</location>
        <topology evidence="1">Single-pass type II membrane protein</topology>
    </subcellularLocation>
</comment>
<evidence type="ECO:0000313" key="11">
    <source>
        <dbReference type="EMBL" id="ORX75093.1"/>
    </source>
</evidence>
<dbReference type="GO" id="GO:0005794">
    <property type="term" value="C:Golgi apparatus"/>
    <property type="evidence" value="ECO:0007669"/>
    <property type="project" value="TreeGrafter"/>
</dbReference>
<keyword evidence="3" id="KW-0328">Glycosyltransferase</keyword>
<keyword evidence="12" id="KW-1185">Reference proteome</keyword>
<protein>
    <recommendedName>
        <fullName evidence="13">Nucleotide-diphospho-sugar transferase</fullName>
    </recommendedName>
</protein>
<evidence type="ECO:0000256" key="10">
    <source>
        <dbReference type="SAM" id="Phobius"/>
    </source>
</evidence>
<dbReference type="AlphaFoldDB" id="A0A1Y1WNK0"/>
<dbReference type="SUPFAM" id="SSF53448">
    <property type="entry name" value="Nucleotide-diphospho-sugar transferases"/>
    <property type="match status" value="1"/>
</dbReference>
<reference evidence="11 12" key="1">
    <citation type="submission" date="2016-08" db="EMBL/GenBank/DDBJ databases">
        <title>A Parts List for Fungal Cellulosomes Revealed by Comparative Genomics.</title>
        <authorList>
            <consortium name="DOE Joint Genome Institute"/>
            <person name="Haitjema C.H."/>
            <person name="Gilmore S.P."/>
            <person name="Henske J.K."/>
            <person name="Solomon K.V."/>
            <person name="De Groot R."/>
            <person name="Kuo A."/>
            <person name="Mondo S.J."/>
            <person name="Salamov A.A."/>
            <person name="Labutti K."/>
            <person name="Zhao Z."/>
            <person name="Chiniquy J."/>
            <person name="Barry K."/>
            <person name="Brewer H.M."/>
            <person name="Purvine S.O."/>
            <person name="Wright A.T."/>
            <person name="Boxma B."/>
            <person name="Van Alen T."/>
            <person name="Hackstein J.H."/>
            <person name="Baker S.E."/>
            <person name="Grigoriev I.V."/>
            <person name="O'Malley M.A."/>
        </authorList>
    </citation>
    <scope>NUCLEOTIDE SEQUENCE [LARGE SCALE GENOMIC DNA]</scope>
    <source>
        <strain evidence="11 12">S4</strain>
    </source>
</reference>
<keyword evidence="7 10" id="KW-1133">Transmembrane helix</keyword>
<evidence type="ECO:0000256" key="6">
    <source>
        <dbReference type="ARBA" id="ARBA00022968"/>
    </source>
</evidence>
<evidence type="ECO:0000313" key="12">
    <source>
        <dbReference type="Proteomes" id="UP000193944"/>
    </source>
</evidence>
<evidence type="ECO:0000256" key="7">
    <source>
        <dbReference type="ARBA" id="ARBA00022989"/>
    </source>
</evidence>
<feature type="transmembrane region" description="Helical" evidence="10">
    <location>
        <begin position="12"/>
        <end position="31"/>
    </location>
</feature>
<evidence type="ECO:0000256" key="9">
    <source>
        <dbReference type="ARBA" id="ARBA00023180"/>
    </source>
</evidence>
<dbReference type="PANTHER" id="PTHR31392">
    <property type="entry name" value="ALPHA-1,3-MANNOSYLTRANSFERASE MNN1-RELATED"/>
    <property type="match status" value="1"/>
</dbReference>
<name>A0A1Y1WNK0_9FUNG</name>
<dbReference type="PANTHER" id="PTHR31392:SF1">
    <property type="entry name" value="ALPHA-1,3-MANNOSYLTRANSFERASE MNN1-RELATED"/>
    <property type="match status" value="1"/>
</dbReference>
<evidence type="ECO:0000256" key="4">
    <source>
        <dbReference type="ARBA" id="ARBA00022679"/>
    </source>
</evidence>
<reference evidence="11 12" key="2">
    <citation type="submission" date="2016-08" db="EMBL/GenBank/DDBJ databases">
        <title>Pervasive Adenine N6-methylation of Active Genes in Fungi.</title>
        <authorList>
            <consortium name="DOE Joint Genome Institute"/>
            <person name="Mondo S.J."/>
            <person name="Dannebaum R.O."/>
            <person name="Kuo R.C."/>
            <person name="Labutti K."/>
            <person name="Haridas S."/>
            <person name="Kuo A."/>
            <person name="Salamov A."/>
            <person name="Ahrendt S.R."/>
            <person name="Lipzen A."/>
            <person name="Sullivan W."/>
            <person name="Andreopoulos W.B."/>
            <person name="Clum A."/>
            <person name="Lindquist E."/>
            <person name="Daum C."/>
            <person name="Ramamoorthy G.K."/>
            <person name="Gryganskyi A."/>
            <person name="Culley D."/>
            <person name="Magnuson J.K."/>
            <person name="James T.Y."/>
            <person name="O'Malley M.A."/>
            <person name="Stajich J.E."/>
            <person name="Spatafora J.W."/>
            <person name="Visel A."/>
            <person name="Grigoriev I.V."/>
        </authorList>
    </citation>
    <scope>NUCLEOTIDE SEQUENCE [LARGE SCALE GENOMIC DNA]</scope>
    <source>
        <strain evidence="11 12">S4</strain>
    </source>
</reference>
<keyword evidence="9" id="KW-0325">Glycoprotein</keyword>
<comment type="similarity">
    <text evidence="2">Belongs to the MNN1/MNT family.</text>
</comment>
<dbReference type="GO" id="GO:0006493">
    <property type="term" value="P:protein O-linked glycosylation"/>
    <property type="evidence" value="ECO:0007669"/>
    <property type="project" value="TreeGrafter"/>
</dbReference>
<accession>A0A1Y1WNK0</accession>
<dbReference type="GO" id="GO:0016020">
    <property type="term" value="C:membrane"/>
    <property type="evidence" value="ECO:0007669"/>
    <property type="project" value="UniProtKB-SubCell"/>
</dbReference>
<comment type="caution">
    <text evidence="11">The sequence shown here is derived from an EMBL/GenBank/DDBJ whole genome shotgun (WGS) entry which is preliminary data.</text>
</comment>
<dbReference type="STRING" id="1754192.A0A1Y1WNK0"/>
<evidence type="ECO:0000256" key="8">
    <source>
        <dbReference type="ARBA" id="ARBA00023136"/>
    </source>
</evidence>
<dbReference type="Proteomes" id="UP000193944">
    <property type="component" value="Unassembled WGS sequence"/>
</dbReference>
<dbReference type="Pfam" id="PF11051">
    <property type="entry name" value="Mannosyl_trans3"/>
    <property type="match status" value="1"/>
</dbReference>
<dbReference type="InterPro" id="IPR029044">
    <property type="entry name" value="Nucleotide-diphossugar_trans"/>
</dbReference>
<evidence type="ECO:0000256" key="1">
    <source>
        <dbReference type="ARBA" id="ARBA00004606"/>
    </source>
</evidence>
<organism evidence="11 12">
    <name type="scientific">Anaeromyces robustus</name>
    <dbReference type="NCBI Taxonomy" id="1754192"/>
    <lineage>
        <taxon>Eukaryota</taxon>
        <taxon>Fungi</taxon>
        <taxon>Fungi incertae sedis</taxon>
        <taxon>Chytridiomycota</taxon>
        <taxon>Chytridiomycota incertae sedis</taxon>
        <taxon>Neocallimastigomycetes</taxon>
        <taxon>Neocallimastigales</taxon>
        <taxon>Neocallimastigaceae</taxon>
        <taxon>Anaeromyces</taxon>
    </lineage>
</organism>
<keyword evidence="8 10" id="KW-0472">Membrane</keyword>
<dbReference type="GO" id="GO:0000033">
    <property type="term" value="F:alpha-1,3-mannosyltransferase activity"/>
    <property type="evidence" value="ECO:0007669"/>
    <property type="project" value="TreeGrafter"/>
</dbReference>
<evidence type="ECO:0000256" key="2">
    <source>
        <dbReference type="ARBA" id="ARBA00009105"/>
    </source>
</evidence>
<sequence>MSFLLNRRFKRLLVISLIFVLIILFTTGFVYQDNYKEFYKSISNKKTNIEKYIQNNDYTDDGWEIGKENLNSKNNNGNIEIENVNNELIDSLEKIVLEYIKKPIPTKNFKKLSAVEELHTRYWNSIFGKYNTLNETDITNYKNLLVHHSAFITVKHLNVLDGKKKVLASLHQSLYPWLYGFRFKSLGGMIKTFKGKGIVMSAGKQNFQFTKNTIDALRNIHNCTLPIEVFYNGKKDLPKKYKNVLKSYKNVYVTDISLFFNNDIVDMKGWAIKPFSILASRFEEVIFMDAGVVYLKDPKILFENKIYQKTGTLFFRDRTIYPGSNKSSKWIKSWLENPLSETKELRFMKEESRQEMESSTIVIHKLKTLLGVLAVCKLNEKKIHEKVINKKIYEDKETFWIGYDLARQHYSMNPHSSTIIGKVNVVKREICGHLGQMMDNELLYWKDYLFEKEKEKILKFEVYSYDYNGQWNKNLNCLKLNNTIEPTYLNEKELGIVEKYIENLKKSF</sequence>
<keyword evidence="5 10" id="KW-0812">Transmembrane</keyword>
<keyword evidence="6" id="KW-0735">Signal-anchor</keyword>